<dbReference type="PANTHER" id="PTHR43031">
    <property type="entry name" value="FAD-DEPENDENT OXIDOREDUCTASE"/>
    <property type="match status" value="1"/>
</dbReference>
<proteinExistence type="predicted"/>
<dbReference type="Pfam" id="PF00581">
    <property type="entry name" value="Rhodanese"/>
    <property type="match status" value="1"/>
</dbReference>
<keyword evidence="3" id="KW-1185">Reference proteome</keyword>
<comment type="caution">
    <text evidence="2">The sequence shown here is derived from an EMBL/GenBank/DDBJ whole genome shotgun (WGS) entry which is preliminary data.</text>
</comment>
<sequence length="105" mass="11952">MMEDLSQDEWQEQLVDDANAVILDVRTDAEVADGIIPNAIHIDIYKGQEFINEIEKLDKSKNYYVYCRSGNRSGQACKIMDELGFENAYNLEGGMLQWTGDVVDK</sequence>
<organism evidence="2 3">
    <name type="scientific">Neotamlana nanhaiensis</name>
    <dbReference type="NCBI Taxonomy" id="1382798"/>
    <lineage>
        <taxon>Bacteria</taxon>
        <taxon>Pseudomonadati</taxon>
        <taxon>Bacteroidota</taxon>
        <taxon>Flavobacteriia</taxon>
        <taxon>Flavobacteriales</taxon>
        <taxon>Flavobacteriaceae</taxon>
        <taxon>Neotamlana</taxon>
    </lineage>
</organism>
<dbReference type="PROSITE" id="PS50206">
    <property type="entry name" value="RHODANESE_3"/>
    <property type="match status" value="1"/>
</dbReference>
<name>A0A0D7VWY8_9FLAO</name>
<dbReference type="InterPro" id="IPR036873">
    <property type="entry name" value="Rhodanese-like_dom_sf"/>
</dbReference>
<dbReference type="AlphaFoldDB" id="A0A0D7VWY8"/>
<dbReference type="InterPro" id="IPR050229">
    <property type="entry name" value="GlpE_sulfurtransferase"/>
</dbReference>
<dbReference type="PATRIC" id="fig|1382798.3.peg.1540"/>
<dbReference type="STRING" id="1382798.PK35_14870"/>
<dbReference type="InterPro" id="IPR001763">
    <property type="entry name" value="Rhodanese-like_dom"/>
</dbReference>
<evidence type="ECO:0000313" key="2">
    <source>
        <dbReference type="EMBL" id="KJD31390.1"/>
    </source>
</evidence>
<reference evidence="2 3" key="1">
    <citation type="journal article" date="2015" name="Antonie Van Leeuwenhoek">
        <title>Tamlana nanhaiensis sp. nov., isolated from surface seawater collected from the South China Sea.</title>
        <authorList>
            <person name="Liu X."/>
            <person name="Lai Q."/>
            <person name="Du Y."/>
            <person name="Li G."/>
            <person name="Sun F."/>
            <person name="Shao Z."/>
        </authorList>
    </citation>
    <scope>NUCLEOTIDE SEQUENCE [LARGE SCALE GENOMIC DNA]</scope>
    <source>
        <strain evidence="2 3">FHC16</strain>
    </source>
</reference>
<dbReference type="EMBL" id="JTDV01000015">
    <property type="protein sequence ID" value="KJD31390.1"/>
    <property type="molecule type" value="Genomic_DNA"/>
</dbReference>
<protein>
    <submittedName>
        <fullName evidence="2">Rhodanese</fullName>
    </submittedName>
</protein>
<dbReference type="SUPFAM" id="SSF52821">
    <property type="entry name" value="Rhodanese/Cell cycle control phosphatase"/>
    <property type="match status" value="1"/>
</dbReference>
<dbReference type="OrthoDB" id="9808735at2"/>
<feature type="domain" description="Rhodanese" evidence="1">
    <location>
        <begin position="16"/>
        <end position="103"/>
    </location>
</feature>
<dbReference type="SMART" id="SM00450">
    <property type="entry name" value="RHOD"/>
    <property type="match status" value="1"/>
</dbReference>
<dbReference type="Gene3D" id="3.40.250.10">
    <property type="entry name" value="Rhodanese-like domain"/>
    <property type="match status" value="1"/>
</dbReference>
<evidence type="ECO:0000313" key="3">
    <source>
        <dbReference type="Proteomes" id="UP000032361"/>
    </source>
</evidence>
<dbReference type="Proteomes" id="UP000032361">
    <property type="component" value="Unassembled WGS sequence"/>
</dbReference>
<gene>
    <name evidence="2" type="ORF">PK35_14870</name>
</gene>
<dbReference type="PANTHER" id="PTHR43031:SF17">
    <property type="entry name" value="SULFURTRANSFERASE YTWF-RELATED"/>
    <property type="match status" value="1"/>
</dbReference>
<evidence type="ECO:0000259" key="1">
    <source>
        <dbReference type="PROSITE" id="PS50206"/>
    </source>
</evidence>
<dbReference type="CDD" id="cd00158">
    <property type="entry name" value="RHOD"/>
    <property type="match status" value="1"/>
</dbReference>
<accession>A0A0D7VWY8</accession>